<dbReference type="Pfam" id="PF00875">
    <property type="entry name" value="DNA_photolyase"/>
    <property type="match status" value="1"/>
</dbReference>
<comment type="caution">
    <text evidence="3">The sequence shown here is derived from an EMBL/GenBank/DDBJ whole genome shotgun (WGS) entry which is preliminary data.</text>
</comment>
<dbReference type="PROSITE" id="PS51645">
    <property type="entry name" value="PHR_CRY_ALPHA_BETA"/>
    <property type="match status" value="1"/>
</dbReference>
<dbReference type="InterPro" id="IPR014729">
    <property type="entry name" value="Rossmann-like_a/b/a_fold"/>
</dbReference>
<evidence type="ECO:0000259" key="2">
    <source>
        <dbReference type="PROSITE" id="PS51645"/>
    </source>
</evidence>
<feature type="compositionally biased region" description="Low complexity" evidence="1">
    <location>
        <begin position="117"/>
        <end position="131"/>
    </location>
</feature>
<keyword evidence="4" id="KW-1185">Reference proteome</keyword>
<sequence>EQEEEEEEEQEEEASAPARRMDVVWLKRDVRLVDHAPLWEAATGGRPFRMLFMYEPDHSLTSRCTAPTWRSWRRAWRRRGAAPPRRRGGRRARGGRGARPPLRDRAARGGHRRAGRPARGVAAGPPAVAPGETEHGASFARDRRVARWCRAEGVRWVQLPQSGVVRGLAHGGGRWQAAWRAHLEAHLQEDALPTRSASTAAPRWAGSGGPPPGSLGRSPSASSACPRPRRATARRAKAGASRAPWIFSRASWRGSGGEVLGGHLLPEQLLDGVQPPVALPGLGAHLAADGVAERGGTAPDRPGQVEEVA</sequence>
<feature type="compositionally biased region" description="Low complexity" evidence="1">
    <location>
        <begin position="214"/>
        <end position="226"/>
    </location>
</feature>
<protein>
    <recommendedName>
        <fullName evidence="2">Photolyase/cryptochrome alpha/beta domain-containing protein</fullName>
    </recommendedName>
</protein>
<reference evidence="3" key="1">
    <citation type="submission" date="2023-10" db="EMBL/GenBank/DDBJ databases">
        <authorList>
            <person name="Chen Y."/>
            <person name="Shah S."/>
            <person name="Dougan E. K."/>
            <person name="Thang M."/>
            <person name="Chan C."/>
        </authorList>
    </citation>
    <scope>NUCLEOTIDE SEQUENCE [LARGE SCALE GENOMIC DNA]</scope>
</reference>
<feature type="compositionally biased region" description="Basic residues" evidence="1">
    <location>
        <begin position="77"/>
        <end position="96"/>
    </location>
</feature>
<dbReference type="InterPro" id="IPR036155">
    <property type="entry name" value="Crypto/Photolyase_N_sf"/>
</dbReference>
<organism evidence="3 4">
    <name type="scientific">Prorocentrum cordatum</name>
    <dbReference type="NCBI Taxonomy" id="2364126"/>
    <lineage>
        <taxon>Eukaryota</taxon>
        <taxon>Sar</taxon>
        <taxon>Alveolata</taxon>
        <taxon>Dinophyceae</taxon>
        <taxon>Prorocentrales</taxon>
        <taxon>Prorocentraceae</taxon>
        <taxon>Prorocentrum</taxon>
    </lineage>
</organism>
<dbReference type="EMBL" id="CAUYUJ010008891">
    <property type="protein sequence ID" value="CAK0825301.1"/>
    <property type="molecule type" value="Genomic_DNA"/>
</dbReference>
<feature type="region of interest" description="Disordered" evidence="1">
    <location>
        <begin position="77"/>
        <end position="139"/>
    </location>
</feature>
<dbReference type="Gene3D" id="3.40.50.620">
    <property type="entry name" value="HUPs"/>
    <property type="match status" value="1"/>
</dbReference>
<proteinExistence type="predicted"/>
<dbReference type="SUPFAM" id="SSF52425">
    <property type="entry name" value="Cryptochrome/photolyase, N-terminal domain"/>
    <property type="match status" value="1"/>
</dbReference>
<evidence type="ECO:0000256" key="1">
    <source>
        <dbReference type="SAM" id="MobiDB-lite"/>
    </source>
</evidence>
<feature type="domain" description="Photolyase/cryptochrome alpha/beta" evidence="2">
    <location>
        <begin position="20"/>
        <end position="164"/>
    </location>
</feature>
<feature type="compositionally biased region" description="Basic residues" evidence="1">
    <location>
        <begin position="227"/>
        <end position="237"/>
    </location>
</feature>
<evidence type="ECO:0000313" key="3">
    <source>
        <dbReference type="EMBL" id="CAK0825301.1"/>
    </source>
</evidence>
<evidence type="ECO:0000313" key="4">
    <source>
        <dbReference type="Proteomes" id="UP001189429"/>
    </source>
</evidence>
<gene>
    <name evidence="3" type="ORF">PCOR1329_LOCUS25464</name>
</gene>
<name>A0ABN9S0R3_9DINO</name>
<dbReference type="Proteomes" id="UP001189429">
    <property type="component" value="Unassembled WGS sequence"/>
</dbReference>
<feature type="non-terminal residue" evidence="3">
    <location>
        <position position="1"/>
    </location>
</feature>
<feature type="region of interest" description="Disordered" evidence="1">
    <location>
        <begin position="290"/>
        <end position="309"/>
    </location>
</feature>
<accession>A0ABN9S0R3</accession>
<dbReference type="InterPro" id="IPR006050">
    <property type="entry name" value="DNA_photolyase_N"/>
</dbReference>
<feature type="region of interest" description="Disordered" evidence="1">
    <location>
        <begin position="190"/>
        <end position="238"/>
    </location>
</feature>